<feature type="domain" description="Methyl-accepting transducer" evidence="8">
    <location>
        <begin position="397"/>
        <end position="626"/>
    </location>
</feature>
<dbReference type="PROSITE" id="PS50111">
    <property type="entry name" value="CHEMOTAXIS_TRANSDUC_2"/>
    <property type="match status" value="1"/>
</dbReference>
<dbReference type="AlphaFoldDB" id="A0A7W2ERZ7"/>
<evidence type="ECO:0000259" key="8">
    <source>
        <dbReference type="PROSITE" id="PS50111"/>
    </source>
</evidence>
<evidence type="ECO:0000256" key="4">
    <source>
        <dbReference type="PROSITE-ProRule" id="PRU00284"/>
    </source>
</evidence>
<dbReference type="CDD" id="cd11386">
    <property type="entry name" value="MCP_signal"/>
    <property type="match status" value="1"/>
</dbReference>
<dbReference type="Proteomes" id="UP000534388">
    <property type="component" value="Unassembled WGS sequence"/>
</dbReference>
<comment type="similarity">
    <text evidence="3">Belongs to the methyl-accepting chemotaxis (MCP) protein family.</text>
</comment>
<dbReference type="PROSITE" id="PS50885">
    <property type="entry name" value="HAMP"/>
    <property type="match status" value="1"/>
</dbReference>
<dbReference type="SUPFAM" id="SSF58104">
    <property type="entry name" value="Methyl-accepting chemotaxis protein (MCP) signaling domain"/>
    <property type="match status" value="1"/>
</dbReference>
<evidence type="ECO:0000313" key="11">
    <source>
        <dbReference type="Proteomes" id="UP000534388"/>
    </source>
</evidence>
<feature type="region of interest" description="Disordered" evidence="5">
    <location>
        <begin position="644"/>
        <end position="663"/>
    </location>
</feature>
<dbReference type="Pfam" id="PF00015">
    <property type="entry name" value="MCPsignal"/>
    <property type="match status" value="1"/>
</dbReference>
<dbReference type="PANTHER" id="PTHR43531">
    <property type="entry name" value="PROTEIN ICFG"/>
    <property type="match status" value="1"/>
</dbReference>
<evidence type="ECO:0000256" key="5">
    <source>
        <dbReference type="SAM" id="MobiDB-lite"/>
    </source>
</evidence>
<comment type="caution">
    <text evidence="10">The sequence shown here is derived from an EMBL/GenBank/DDBJ whole genome shotgun (WGS) entry which is preliminary data.</text>
</comment>
<reference evidence="10 11" key="1">
    <citation type="submission" date="2020-07" db="EMBL/GenBank/DDBJ databases">
        <title>Novel species isolated from subtropical streams in China.</title>
        <authorList>
            <person name="Lu H."/>
        </authorList>
    </citation>
    <scope>NUCLEOTIDE SEQUENCE [LARGE SCALE GENOMIC DNA]</scope>
    <source>
        <strain evidence="10 11">LX20W</strain>
    </source>
</reference>
<gene>
    <name evidence="10" type="ORF">H3H37_10760</name>
</gene>
<dbReference type="PROSITE" id="PS50106">
    <property type="entry name" value="PDZ"/>
    <property type="match status" value="1"/>
</dbReference>
<accession>A0A7W2ERZ7</accession>
<feature type="domain" description="PDZ" evidence="7">
    <location>
        <begin position="507"/>
        <end position="580"/>
    </location>
</feature>
<organism evidence="10 11">
    <name type="scientific">Rugamonas brunnea</name>
    <dbReference type="NCBI Taxonomy" id="2758569"/>
    <lineage>
        <taxon>Bacteria</taxon>
        <taxon>Pseudomonadati</taxon>
        <taxon>Pseudomonadota</taxon>
        <taxon>Betaproteobacteria</taxon>
        <taxon>Burkholderiales</taxon>
        <taxon>Oxalobacteraceae</taxon>
        <taxon>Telluria group</taxon>
        <taxon>Rugamonas</taxon>
    </lineage>
</organism>
<feature type="transmembrane region" description="Helical" evidence="6">
    <location>
        <begin position="21"/>
        <end position="40"/>
    </location>
</feature>
<dbReference type="Pfam" id="PF00672">
    <property type="entry name" value="HAMP"/>
    <property type="match status" value="1"/>
</dbReference>
<dbReference type="EMBL" id="JACEZT010000006">
    <property type="protein sequence ID" value="MBA5637533.1"/>
    <property type="molecule type" value="Genomic_DNA"/>
</dbReference>
<dbReference type="CDD" id="cd06225">
    <property type="entry name" value="HAMP"/>
    <property type="match status" value="1"/>
</dbReference>
<dbReference type="SMART" id="SM00304">
    <property type="entry name" value="HAMP"/>
    <property type="match status" value="1"/>
</dbReference>
<dbReference type="InterPro" id="IPR003660">
    <property type="entry name" value="HAMP_dom"/>
</dbReference>
<keyword evidence="2" id="KW-0488">Methylation</keyword>
<feature type="domain" description="HAMP" evidence="9">
    <location>
        <begin position="340"/>
        <end position="392"/>
    </location>
</feature>
<feature type="transmembrane region" description="Helical" evidence="6">
    <location>
        <begin position="319"/>
        <end position="340"/>
    </location>
</feature>
<keyword evidence="6" id="KW-0812">Transmembrane</keyword>
<dbReference type="GO" id="GO:0004888">
    <property type="term" value="F:transmembrane signaling receptor activity"/>
    <property type="evidence" value="ECO:0007669"/>
    <property type="project" value="TreeGrafter"/>
</dbReference>
<dbReference type="SMART" id="SM00283">
    <property type="entry name" value="MA"/>
    <property type="match status" value="1"/>
</dbReference>
<dbReference type="GO" id="GO:0005886">
    <property type="term" value="C:plasma membrane"/>
    <property type="evidence" value="ECO:0007669"/>
    <property type="project" value="TreeGrafter"/>
</dbReference>
<dbReference type="InterPro" id="IPR001478">
    <property type="entry name" value="PDZ"/>
</dbReference>
<sequence>MTALLQPAIALMQRLRLLPKFTLICLVFLLPLLLVTAMLMQELHKSIARTEQEQRGVAYIVQLQEITRLTQQLRAQEHLRHASPANAAPAPQRNAITERMRQLDTFQADAGSVAALPEWQALKKRWDELLQRQATLDAKDSFALHSALVADMAHLTTLVADRANLSLDPEVQTYYLIASFLKTFPDIAEGLSVIAGRGAAFIDTGLLEGNEDQLLNATAMIAHHDLERVPAQFDAVFRNNPQLKPVLQPQLGAVPAALAFLERAKNEVTNSYNQTSGKEFNAAGNQAIDGLYGFSSASAKVLDQLLAERIARDRLRRNLMLGAVLAVAALAAWLFAGFYISFSRDIVHLRGAVQSAAAGDLTERISSRGHDEIGGLVNAFGGMTGALATLVAEIRSGAGAIAGATDALAAGNASLSHHTSSQSEALADTVASMRQLTGTVQRGAAHAQRGHELIVSASELAQRGGHTVGAVVDTMASIRGSSNRIVDIIGVINGIAFQTNILALNAAVEAARAGEQGRGFAVVAGEVRNLAQRSAAAALEIKQLIGDSVAQVEAGSELVAVAGSTMDEVVQAVREAAAVIEQISAAEAGQSADIAQVGAALARIDQMTGQNAALVRQASDGSDRLHAETAQLAQAVSRFRLDRGDDAPAIGHPASGAASTTATAGALPAVAPAGAWSANKPRLAPRKTMQQKQRQA</sequence>
<dbReference type="GO" id="GO:0006935">
    <property type="term" value="P:chemotaxis"/>
    <property type="evidence" value="ECO:0007669"/>
    <property type="project" value="TreeGrafter"/>
</dbReference>
<dbReference type="FunFam" id="1.10.287.950:FF:000001">
    <property type="entry name" value="Methyl-accepting chemotaxis sensory transducer"/>
    <property type="match status" value="1"/>
</dbReference>
<keyword evidence="6" id="KW-1133">Transmembrane helix</keyword>
<dbReference type="Gene3D" id="1.10.287.950">
    <property type="entry name" value="Methyl-accepting chemotaxis protein"/>
    <property type="match status" value="1"/>
</dbReference>
<keyword evidence="11" id="KW-1185">Reference proteome</keyword>
<evidence type="ECO:0000256" key="1">
    <source>
        <dbReference type="ARBA" id="ARBA00004370"/>
    </source>
</evidence>
<dbReference type="PANTHER" id="PTHR43531:SF14">
    <property type="entry name" value="METHYL-ACCEPTING CHEMOTAXIS PROTEIN I-RELATED"/>
    <property type="match status" value="1"/>
</dbReference>
<evidence type="ECO:0000256" key="3">
    <source>
        <dbReference type="ARBA" id="ARBA00029447"/>
    </source>
</evidence>
<dbReference type="GO" id="GO:0007165">
    <property type="term" value="P:signal transduction"/>
    <property type="evidence" value="ECO:0007669"/>
    <property type="project" value="UniProtKB-KW"/>
</dbReference>
<evidence type="ECO:0000256" key="6">
    <source>
        <dbReference type="SAM" id="Phobius"/>
    </source>
</evidence>
<dbReference type="InterPro" id="IPR004089">
    <property type="entry name" value="MCPsignal_dom"/>
</dbReference>
<keyword evidence="4" id="KW-0807">Transducer</keyword>
<evidence type="ECO:0000313" key="10">
    <source>
        <dbReference type="EMBL" id="MBA5637533.1"/>
    </source>
</evidence>
<comment type="subcellular location">
    <subcellularLocation>
        <location evidence="1">Membrane</location>
    </subcellularLocation>
</comment>
<evidence type="ECO:0000256" key="2">
    <source>
        <dbReference type="ARBA" id="ARBA00022481"/>
    </source>
</evidence>
<protein>
    <submittedName>
        <fullName evidence="10">HAMP domain-containing protein</fullName>
    </submittedName>
</protein>
<evidence type="ECO:0000259" key="7">
    <source>
        <dbReference type="PROSITE" id="PS50106"/>
    </source>
</evidence>
<dbReference type="RefSeq" id="WP_182162232.1">
    <property type="nucleotide sequence ID" value="NZ_JACEZT010000006.1"/>
</dbReference>
<feature type="region of interest" description="Disordered" evidence="5">
    <location>
        <begin position="672"/>
        <end position="696"/>
    </location>
</feature>
<proteinExistence type="inferred from homology"/>
<feature type="compositionally biased region" description="Low complexity" evidence="5">
    <location>
        <begin position="654"/>
        <end position="663"/>
    </location>
</feature>
<evidence type="ECO:0000259" key="9">
    <source>
        <dbReference type="PROSITE" id="PS50885"/>
    </source>
</evidence>
<name>A0A7W2ERZ7_9BURK</name>
<dbReference type="InterPro" id="IPR051310">
    <property type="entry name" value="MCP_chemotaxis"/>
</dbReference>
<keyword evidence="6" id="KW-0472">Membrane</keyword>